<protein>
    <submittedName>
        <fullName evidence="11">Amino acid carrier protein</fullName>
    </submittedName>
</protein>
<dbReference type="KEGG" id="gak:X907_0323"/>
<evidence type="ECO:0000256" key="2">
    <source>
        <dbReference type="ARBA" id="ARBA00009261"/>
    </source>
</evidence>
<comment type="similarity">
    <text evidence="2 9">Belongs to the alanine or glycine:cation symporter (AGCS) (TC 2.A.25) family.</text>
</comment>
<feature type="transmembrane region" description="Helical" evidence="9">
    <location>
        <begin position="158"/>
        <end position="178"/>
    </location>
</feature>
<organism evidence="11 12">
    <name type="scientific">Glycocaulis alkaliphilus</name>
    <dbReference type="NCBI Taxonomy" id="1434191"/>
    <lineage>
        <taxon>Bacteria</taxon>
        <taxon>Pseudomonadati</taxon>
        <taxon>Pseudomonadota</taxon>
        <taxon>Alphaproteobacteria</taxon>
        <taxon>Maricaulales</taxon>
        <taxon>Maricaulaceae</taxon>
        <taxon>Glycocaulis</taxon>
    </lineage>
</organism>
<dbReference type="NCBIfam" id="TIGR00835">
    <property type="entry name" value="agcS"/>
    <property type="match status" value="1"/>
</dbReference>
<dbReference type="InterPro" id="IPR001463">
    <property type="entry name" value="Na/Ala_symport"/>
</dbReference>
<feature type="compositionally biased region" description="Basic and acidic residues" evidence="10">
    <location>
        <begin position="500"/>
        <end position="509"/>
    </location>
</feature>
<feature type="transmembrane region" description="Helical" evidence="9">
    <location>
        <begin position="106"/>
        <end position="123"/>
    </location>
</feature>
<dbReference type="Gene3D" id="1.20.1740.10">
    <property type="entry name" value="Amino acid/polyamine transporter I"/>
    <property type="match status" value="1"/>
</dbReference>
<proteinExistence type="inferred from homology"/>
<feature type="transmembrane region" description="Helical" evidence="9">
    <location>
        <begin position="445"/>
        <end position="465"/>
    </location>
</feature>
<feature type="transmembrane region" description="Helical" evidence="9">
    <location>
        <begin position="25"/>
        <end position="46"/>
    </location>
</feature>
<name>A0A3T0E676_9PROT</name>
<feature type="transmembrane region" description="Helical" evidence="9">
    <location>
        <begin position="229"/>
        <end position="249"/>
    </location>
</feature>
<keyword evidence="8 9" id="KW-0472">Membrane</keyword>
<evidence type="ECO:0000256" key="9">
    <source>
        <dbReference type="RuleBase" id="RU363064"/>
    </source>
</evidence>
<keyword evidence="5 9" id="KW-0812">Transmembrane</keyword>
<feature type="transmembrane region" description="Helical" evidence="9">
    <location>
        <begin position="420"/>
        <end position="439"/>
    </location>
</feature>
<evidence type="ECO:0000256" key="4">
    <source>
        <dbReference type="ARBA" id="ARBA00022475"/>
    </source>
</evidence>
<dbReference type="PANTHER" id="PTHR30330:SF3">
    <property type="entry name" value="TRANSCRIPTIONAL REGULATOR, LRP FAMILY"/>
    <property type="match status" value="1"/>
</dbReference>
<evidence type="ECO:0000256" key="1">
    <source>
        <dbReference type="ARBA" id="ARBA00004651"/>
    </source>
</evidence>
<evidence type="ECO:0000256" key="6">
    <source>
        <dbReference type="ARBA" id="ARBA00022847"/>
    </source>
</evidence>
<accession>A0A3T0E676</accession>
<feature type="transmembrane region" description="Helical" evidence="9">
    <location>
        <begin position="318"/>
        <end position="341"/>
    </location>
</feature>
<gene>
    <name evidence="11" type="ORF">X907_0323</name>
</gene>
<evidence type="ECO:0000313" key="12">
    <source>
        <dbReference type="Proteomes" id="UP000286954"/>
    </source>
</evidence>
<feature type="transmembrane region" description="Helical" evidence="9">
    <location>
        <begin position="255"/>
        <end position="282"/>
    </location>
</feature>
<comment type="subcellular location">
    <subcellularLocation>
        <location evidence="9">Cell inner membrane</location>
        <topology evidence="9">Multi-pass membrane protein</topology>
    </subcellularLocation>
    <subcellularLocation>
        <location evidence="1">Cell membrane</location>
        <topology evidence="1">Multi-pass membrane protein</topology>
    </subcellularLocation>
</comment>
<keyword evidence="6 9" id="KW-0769">Symport</keyword>
<sequence>MDTFFDNVTIFSDFLWGGTWGEQRILPVGIITIALLGTGIFTMIVLGGRPLKRLFPAFAELWAGRKSGGEGEITPWQALSTALSGQVGTGNLAGVATAITLGGPGAIFWMWVTAIFGMALAYAESSLAVRFREKHPDGHYHGGPMYYIQNGLGKNWKWLAVLFCIGTILSALATGGAIQANSVTQSAVEASTSLGIDLPRWVVGAALALLVFAVIIGGIKSIGTVAGRVVPFMAAAYILIALIILITHASEIPDAFVLIFTEAFGFREAAGGFAGYVILAAIRAGVARGLFSNEAGQGSAPIAHAAAQTSNPVKQGEIAMLGVFIDTMIICTMTALVILVVSGSYANLDGSIVEFAWQSDALQASAITTAAFAEGIYAGGWIILTAQALFAFTTIIGWSYYAETSATYIIGDWAARPFRFVWVAVAFLGTLIVNVDGLWRVGDVANSMMLFPNVIAILLLTGVVIRYTQEYDRKGIVPPAWHGDTPRDADGKPVVSAKSESVKGEKPAG</sequence>
<dbReference type="FunFam" id="1.20.1740.10:FF:000004">
    <property type="entry name" value="Sodium:alanine symporter family protein"/>
    <property type="match status" value="1"/>
</dbReference>
<evidence type="ECO:0000256" key="5">
    <source>
        <dbReference type="ARBA" id="ARBA00022692"/>
    </source>
</evidence>
<dbReference type="PRINTS" id="PR00175">
    <property type="entry name" value="NAALASMPORT"/>
</dbReference>
<keyword evidence="3 9" id="KW-0813">Transport</keyword>
<dbReference type="GO" id="GO:0005283">
    <property type="term" value="F:amino acid:sodium symporter activity"/>
    <property type="evidence" value="ECO:0007669"/>
    <property type="project" value="InterPro"/>
</dbReference>
<evidence type="ECO:0000256" key="3">
    <source>
        <dbReference type="ARBA" id="ARBA00022448"/>
    </source>
</evidence>
<keyword evidence="4" id="KW-1003">Cell membrane</keyword>
<feature type="transmembrane region" description="Helical" evidence="9">
    <location>
        <begin position="198"/>
        <end position="217"/>
    </location>
</feature>
<keyword evidence="9" id="KW-0997">Cell inner membrane</keyword>
<dbReference type="EMBL" id="CP018911">
    <property type="protein sequence ID" value="AZU02871.1"/>
    <property type="molecule type" value="Genomic_DNA"/>
</dbReference>
<dbReference type="Pfam" id="PF01235">
    <property type="entry name" value="Na_Ala_symp"/>
    <property type="match status" value="1"/>
</dbReference>
<reference evidence="11 12" key="1">
    <citation type="submission" date="2016-12" db="EMBL/GenBank/DDBJ databases">
        <title>The genome of dimorphic prosthecate Glycocaulis alkaliphilus 6b-8t, isolated from crude oil dictates its adaptability in petroleum environments.</title>
        <authorList>
            <person name="Wu X.-L."/>
            <person name="Geng S."/>
        </authorList>
    </citation>
    <scope>NUCLEOTIDE SEQUENCE [LARGE SCALE GENOMIC DNA]</scope>
    <source>
        <strain evidence="11 12">6B-8</strain>
    </source>
</reference>
<dbReference type="OrthoDB" id="9806926at2"/>
<keyword evidence="7 9" id="KW-1133">Transmembrane helix</keyword>
<dbReference type="GO" id="GO:0005886">
    <property type="term" value="C:plasma membrane"/>
    <property type="evidence" value="ECO:0007669"/>
    <property type="project" value="UniProtKB-SubCell"/>
</dbReference>
<feature type="transmembrane region" description="Helical" evidence="9">
    <location>
        <begin position="378"/>
        <end position="400"/>
    </location>
</feature>
<keyword evidence="12" id="KW-1185">Reference proteome</keyword>
<dbReference type="AlphaFoldDB" id="A0A3T0E676"/>
<dbReference type="PROSITE" id="PS00873">
    <property type="entry name" value="NA_ALANINE_SYMP"/>
    <property type="match status" value="1"/>
</dbReference>
<dbReference type="RefSeq" id="WP_127565317.1">
    <property type="nucleotide sequence ID" value="NZ_BMFB01000006.1"/>
</dbReference>
<evidence type="ECO:0000256" key="8">
    <source>
        <dbReference type="ARBA" id="ARBA00023136"/>
    </source>
</evidence>
<dbReference type="PANTHER" id="PTHR30330">
    <property type="entry name" value="AGSS FAMILY TRANSPORTER, SODIUM-ALANINE"/>
    <property type="match status" value="1"/>
</dbReference>
<feature type="region of interest" description="Disordered" evidence="10">
    <location>
        <begin position="478"/>
        <end position="509"/>
    </location>
</feature>
<dbReference type="Proteomes" id="UP000286954">
    <property type="component" value="Chromosome"/>
</dbReference>
<evidence type="ECO:0000256" key="7">
    <source>
        <dbReference type="ARBA" id="ARBA00022989"/>
    </source>
</evidence>
<evidence type="ECO:0000313" key="11">
    <source>
        <dbReference type="EMBL" id="AZU02871.1"/>
    </source>
</evidence>
<evidence type="ECO:0000256" key="10">
    <source>
        <dbReference type="SAM" id="MobiDB-lite"/>
    </source>
</evidence>